<organism evidence="1 2">
    <name type="scientific">Paenibacillus vandeheii</name>
    <dbReference type="NCBI Taxonomy" id="3035917"/>
    <lineage>
        <taxon>Bacteria</taxon>
        <taxon>Bacillati</taxon>
        <taxon>Bacillota</taxon>
        <taxon>Bacilli</taxon>
        <taxon>Bacillales</taxon>
        <taxon>Paenibacillaceae</taxon>
        <taxon>Paenibacillus</taxon>
    </lineage>
</organism>
<dbReference type="EMBL" id="JAROCD010000011">
    <property type="protein sequence ID" value="MDN4603861.1"/>
    <property type="molecule type" value="Genomic_DNA"/>
</dbReference>
<comment type="caution">
    <text evidence="1">The sequence shown here is derived from an EMBL/GenBank/DDBJ whole genome shotgun (WGS) entry which is preliminary data.</text>
</comment>
<sequence>MINNLSIVENIEEAETQALHFGLDVTGMDPDSVIMKVNEYIVLNAITKPVPETNTIQIELSDILTLRNEITDFIAEYRVLNILAGESKRYIVLCKLEDEHNDSYDLLFYVLDDNNNLELLTADEWPDVEKLYEEQV</sequence>
<dbReference type="Proteomes" id="UP001174205">
    <property type="component" value="Unassembled WGS sequence"/>
</dbReference>
<protein>
    <recommendedName>
        <fullName evidence="3">DUF2004 domain-containing protein</fullName>
    </recommendedName>
</protein>
<name>A0ABT8JFI2_9BACL</name>
<gene>
    <name evidence="1" type="ORF">P5G61_21645</name>
</gene>
<accession>A0ABT8JFI2</accession>
<dbReference type="RefSeq" id="WP_024630840.1">
    <property type="nucleotide sequence ID" value="NZ_JAROCD010000011.1"/>
</dbReference>
<keyword evidence="2" id="KW-1185">Reference proteome</keyword>
<reference evidence="1" key="1">
    <citation type="submission" date="2023-03" db="EMBL/GenBank/DDBJ databases">
        <title>MT1 and MT2 Draft Genomes of Novel Species.</title>
        <authorList>
            <person name="Venkateswaran K."/>
        </authorList>
    </citation>
    <scope>NUCLEOTIDE SEQUENCE</scope>
    <source>
        <strain evidence="1">F6_3S_P_1C</strain>
    </source>
</reference>
<evidence type="ECO:0000313" key="1">
    <source>
        <dbReference type="EMBL" id="MDN4603861.1"/>
    </source>
</evidence>
<evidence type="ECO:0008006" key="3">
    <source>
        <dbReference type="Google" id="ProtNLM"/>
    </source>
</evidence>
<proteinExistence type="predicted"/>
<evidence type="ECO:0000313" key="2">
    <source>
        <dbReference type="Proteomes" id="UP001174205"/>
    </source>
</evidence>